<dbReference type="EMBL" id="JACQWF010000068">
    <property type="protein sequence ID" value="MBI4595022.1"/>
    <property type="molecule type" value="Genomic_DNA"/>
</dbReference>
<dbReference type="AlphaFoldDB" id="A0A933LQ69"/>
<reference evidence="1" key="1">
    <citation type="submission" date="2020-07" db="EMBL/GenBank/DDBJ databases">
        <title>Huge and variable diversity of episymbiotic CPR bacteria and DPANN archaea in groundwater ecosystems.</title>
        <authorList>
            <person name="He C.Y."/>
            <person name="Keren R."/>
            <person name="Whittaker M."/>
            <person name="Farag I.F."/>
            <person name="Doudna J."/>
            <person name="Cate J.H.D."/>
            <person name="Banfield J.F."/>
        </authorList>
    </citation>
    <scope>NUCLEOTIDE SEQUENCE</scope>
    <source>
        <strain evidence="1">NC_groundwater_1482_Ag_S-0.65um_47_24</strain>
    </source>
</reference>
<dbReference type="InterPro" id="IPR009057">
    <property type="entry name" value="Homeodomain-like_sf"/>
</dbReference>
<sequence>MGLAAKKLRNHPYISAKKGVCGGRSIIEGTRIPVWSIIKWYKLGLSVEEIVREFPQLSPAQIHDAFSYYYDHLDEIEKDIRDNEDEPHLRIK</sequence>
<dbReference type="PANTHER" id="PTHR34849">
    <property type="entry name" value="SSL5025 PROTEIN"/>
    <property type="match status" value="1"/>
</dbReference>
<protein>
    <submittedName>
        <fullName evidence="1">DUF433 domain-containing protein</fullName>
    </submittedName>
</protein>
<dbReference type="InterPro" id="IPR036388">
    <property type="entry name" value="WH-like_DNA-bd_sf"/>
</dbReference>
<dbReference type="SUPFAM" id="SSF46689">
    <property type="entry name" value="Homeodomain-like"/>
    <property type="match status" value="1"/>
</dbReference>
<dbReference type="InterPro" id="IPR007367">
    <property type="entry name" value="DUF433"/>
</dbReference>
<evidence type="ECO:0000313" key="2">
    <source>
        <dbReference type="Proteomes" id="UP000772181"/>
    </source>
</evidence>
<organism evidence="1 2">
    <name type="scientific">Tectimicrobiota bacterium</name>
    <dbReference type="NCBI Taxonomy" id="2528274"/>
    <lineage>
        <taxon>Bacteria</taxon>
        <taxon>Pseudomonadati</taxon>
        <taxon>Nitrospinota/Tectimicrobiota group</taxon>
        <taxon>Candidatus Tectimicrobiota</taxon>
    </lineage>
</organism>
<accession>A0A933LQ69</accession>
<dbReference type="Proteomes" id="UP000772181">
    <property type="component" value="Unassembled WGS sequence"/>
</dbReference>
<evidence type="ECO:0000313" key="1">
    <source>
        <dbReference type="EMBL" id="MBI4595022.1"/>
    </source>
</evidence>
<dbReference type="PANTHER" id="PTHR34849:SF1">
    <property type="entry name" value="SLR0770 PROTEIN"/>
    <property type="match status" value="1"/>
</dbReference>
<comment type="caution">
    <text evidence="1">The sequence shown here is derived from an EMBL/GenBank/DDBJ whole genome shotgun (WGS) entry which is preliminary data.</text>
</comment>
<dbReference type="Gene3D" id="1.10.10.10">
    <property type="entry name" value="Winged helix-like DNA-binding domain superfamily/Winged helix DNA-binding domain"/>
    <property type="match status" value="1"/>
</dbReference>
<name>A0A933LQ69_UNCTE</name>
<proteinExistence type="predicted"/>
<gene>
    <name evidence="1" type="ORF">HY730_01420</name>
</gene>
<dbReference type="Pfam" id="PF04255">
    <property type="entry name" value="DUF433"/>
    <property type="match status" value="1"/>
</dbReference>